<evidence type="ECO:0000256" key="1">
    <source>
        <dbReference type="SAM" id="MobiDB-lite"/>
    </source>
</evidence>
<dbReference type="AlphaFoldDB" id="A0A450X681"/>
<proteinExistence type="predicted"/>
<name>A0A450X681_9GAMM</name>
<evidence type="ECO:0000313" key="2">
    <source>
        <dbReference type="EMBL" id="VFK24795.1"/>
    </source>
</evidence>
<protein>
    <submittedName>
        <fullName evidence="2">Uncharacterized protein</fullName>
    </submittedName>
</protein>
<gene>
    <name evidence="2" type="ORF">BECKLPF1236C_GA0070990_1001614</name>
</gene>
<organism evidence="2">
    <name type="scientific">Candidatus Kentrum sp. LPFa</name>
    <dbReference type="NCBI Taxonomy" id="2126335"/>
    <lineage>
        <taxon>Bacteria</taxon>
        <taxon>Pseudomonadati</taxon>
        <taxon>Pseudomonadota</taxon>
        <taxon>Gammaproteobacteria</taxon>
        <taxon>Candidatus Kentrum</taxon>
    </lineage>
</organism>
<feature type="region of interest" description="Disordered" evidence="1">
    <location>
        <begin position="1"/>
        <end position="45"/>
    </location>
</feature>
<dbReference type="EMBL" id="CAADFP010000016">
    <property type="protein sequence ID" value="VFK24795.1"/>
    <property type="molecule type" value="Genomic_DNA"/>
</dbReference>
<reference evidence="2" key="1">
    <citation type="submission" date="2019-02" db="EMBL/GenBank/DDBJ databases">
        <authorList>
            <person name="Gruber-Vodicka R. H."/>
            <person name="Seah K. B. B."/>
        </authorList>
    </citation>
    <scope>NUCLEOTIDE SEQUENCE</scope>
    <source>
        <strain evidence="2">BECK_S426</strain>
    </source>
</reference>
<feature type="compositionally biased region" description="Basic and acidic residues" evidence="1">
    <location>
        <begin position="21"/>
        <end position="34"/>
    </location>
</feature>
<sequence>MRDKPPGARDQSSAWRAKSPGRSDESSVERDKPSGKPGKCLGTHAEIEKSHVNSIGYSVLQKREYPIFDNKISVPPCGIEHMTMRRNKRNKVVDNDTDQNTLQAHIRERKLPILVPIIRYMW</sequence>
<accession>A0A450X681</accession>